<dbReference type="GO" id="GO:0005886">
    <property type="term" value="C:plasma membrane"/>
    <property type="evidence" value="ECO:0007669"/>
    <property type="project" value="TreeGrafter"/>
</dbReference>
<evidence type="ECO:0000259" key="9">
    <source>
        <dbReference type="PROSITE" id="PS50195"/>
    </source>
</evidence>
<dbReference type="GO" id="GO:0006897">
    <property type="term" value="P:endocytosis"/>
    <property type="evidence" value="ECO:0007669"/>
    <property type="project" value="TreeGrafter"/>
</dbReference>
<keyword evidence="5" id="KW-0968">Cytoplasmic vesicle</keyword>
<dbReference type="Pfam" id="PF00787">
    <property type="entry name" value="PX"/>
    <property type="match status" value="1"/>
</dbReference>
<evidence type="ECO:0000313" key="11">
    <source>
        <dbReference type="Proteomes" id="UP000699462"/>
    </source>
</evidence>
<keyword evidence="4" id="KW-0472">Membrane</keyword>
<dbReference type="PROSITE" id="PS50195">
    <property type="entry name" value="PX"/>
    <property type="match status" value="1"/>
</dbReference>
<dbReference type="InterPro" id="IPR036028">
    <property type="entry name" value="SH3-like_dom_sf"/>
</dbReference>
<evidence type="ECO:0000313" key="10">
    <source>
        <dbReference type="EMBL" id="KAF8572483.1"/>
    </source>
</evidence>
<dbReference type="PROSITE" id="PS50002">
    <property type="entry name" value="SH3"/>
    <property type="match status" value="1"/>
</dbReference>
<dbReference type="Pfam" id="PF14604">
    <property type="entry name" value="SH3_9"/>
    <property type="match status" value="1"/>
</dbReference>
<dbReference type="GO" id="GO:0097320">
    <property type="term" value="P:plasma membrane tubulation"/>
    <property type="evidence" value="ECO:0007669"/>
    <property type="project" value="TreeGrafter"/>
</dbReference>
<dbReference type="OrthoDB" id="10254720at2759"/>
<comment type="caution">
    <text evidence="10">The sequence shown here is derived from an EMBL/GenBank/DDBJ whole genome shotgun (WGS) entry which is preliminary data.</text>
</comment>
<dbReference type="SUPFAM" id="SSF64268">
    <property type="entry name" value="PX domain"/>
    <property type="match status" value="1"/>
</dbReference>
<dbReference type="Gene3D" id="3.30.1520.10">
    <property type="entry name" value="Phox-like domain"/>
    <property type="match status" value="1"/>
</dbReference>
<feature type="compositionally biased region" description="Pro residues" evidence="7">
    <location>
        <begin position="62"/>
        <end position="71"/>
    </location>
</feature>
<evidence type="ECO:0000256" key="3">
    <source>
        <dbReference type="ARBA" id="ARBA00022443"/>
    </source>
</evidence>
<gene>
    <name evidence="10" type="ORF">P879_00159</name>
</gene>
<dbReference type="GO" id="GO:0016197">
    <property type="term" value="P:endosomal transport"/>
    <property type="evidence" value="ECO:0007669"/>
    <property type="project" value="TreeGrafter"/>
</dbReference>
<keyword evidence="3 6" id="KW-0728">SH3 domain</keyword>
<name>A0A8T0DXQ7_9TREM</name>
<dbReference type="InterPro" id="IPR036871">
    <property type="entry name" value="PX_dom_sf"/>
</dbReference>
<dbReference type="AlphaFoldDB" id="A0A8T0DXQ7"/>
<feature type="domain" description="SH3" evidence="8">
    <location>
        <begin position="1"/>
        <end position="59"/>
    </location>
</feature>
<feature type="region of interest" description="Disordered" evidence="7">
    <location>
        <begin position="59"/>
        <end position="133"/>
    </location>
</feature>
<dbReference type="SMART" id="SM00326">
    <property type="entry name" value="SH3"/>
    <property type="match status" value="1"/>
</dbReference>
<protein>
    <recommendedName>
        <fullName evidence="12">Sorting nexin</fullName>
    </recommendedName>
</protein>
<dbReference type="Gene3D" id="1.20.1270.60">
    <property type="entry name" value="Arfaptin homology (AH) domain/BAR domain"/>
    <property type="match status" value="1"/>
</dbReference>
<evidence type="ECO:0000256" key="1">
    <source>
        <dbReference type="ARBA" id="ARBA00004156"/>
    </source>
</evidence>
<dbReference type="SMART" id="SM00312">
    <property type="entry name" value="PX"/>
    <property type="match status" value="1"/>
</dbReference>
<sequence>MKARVIYDFSAQGDGELSVACGEEVTIIDQSVGDGWWNAVNAFGRSGLVPSSFVEPFGLPEPAVPPPPPPTFVSQPPDWDEDWDSDDSAPGLEPAPRTPLEKTSNGGPHRPSNGPLPLDNTWKHSGSTGTVLPHSDSIRTAVIRKYFNRSHIRSGAEDFLLRLEPPPLPRTEAVIEYTNGMFIWQPASSVIQCRISSFHKDSKMKGMKSFIAYQLTSQLVPSHVNRRYKHFDWLHARLLSKYPCVCIPPLPEKAITGRYDDDFVDERRKGLQQWLDRMCRHPIISQCDVLRHFLSCTDEKRWKQGKREAETDRLQGLRYYYAVVSKESLQKEDYCTTQAEGTEKFAVELERGVRALSDTINDFHRKLSTNTRKDFISLSGAFYGMCRALDGDTHSRHLNSHLYAVLSNVGETFKSISLCHAVESESFVQLNECLREYVRWLSTLSPVVSLGKSACLTADEVRRLLSEEKLSKQDAFNILSGSLVITRALQAECNFVVSQLRQELLERIKAYLTDRANFYRQLAAQLDSVASVF</sequence>
<dbReference type="GO" id="GO:0030659">
    <property type="term" value="C:cytoplasmic vesicle membrane"/>
    <property type="evidence" value="ECO:0007669"/>
    <property type="project" value="UniProtKB-SubCell"/>
</dbReference>
<evidence type="ECO:0008006" key="12">
    <source>
        <dbReference type="Google" id="ProtNLM"/>
    </source>
</evidence>
<dbReference type="InterPro" id="IPR027267">
    <property type="entry name" value="AH/BAR_dom_sf"/>
</dbReference>
<dbReference type="PANTHER" id="PTHR45827:SF1">
    <property type="entry name" value="SORTING NEXIN"/>
    <property type="match status" value="1"/>
</dbReference>
<evidence type="ECO:0000256" key="6">
    <source>
        <dbReference type="PROSITE-ProRule" id="PRU00192"/>
    </source>
</evidence>
<proteinExistence type="inferred from homology"/>
<dbReference type="Pfam" id="PF10456">
    <property type="entry name" value="BAR_3_WASP_bdg"/>
    <property type="match status" value="1"/>
</dbReference>
<reference evidence="10 11" key="1">
    <citation type="submission" date="2019-07" db="EMBL/GenBank/DDBJ databases">
        <title>Annotation for the trematode Paragonimus westermani.</title>
        <authorList>
            <person name="Choi Y.-J."/>
        </authorList>
    </citation>
    <scope>NUCLEOTIDE SEQUENCE [LARGE SCALE GENOMIC DNA]</scope>
    <source>
        <strain evidence="10">180907_Pwestermani</strain>
    </source>
</reference>
<dbReference type="InterPro" id="IPR001452">
    <property type="entry name" value="SH3_domain"/>
</dbReference>
<comment type="subcellular location">
    <subcellularLocation>
        <location evidence="1">Cytoplasmic vesicle membrane</location>
    </subcellularLocation>
</comment>
<feature type="compositionally biased region" description="Acidic residues" evidence="7">
    <location>
        <begin position="78"/>
        <end position="87"/>
    </location>
</feature>
<evidence type="ECO:0000259" key="8">
    <source>
        <dbReference type="PROSITE" id="PS50002"/>
    </source>
</evidence>
<feature type="domain" description="PX" evidence="9">
    <location>
        <begin position="191"/>
        <end position="301"/>
    </location>
</feature>
<dbReference type="SUPFAM" id="SSF50044">
    <property type="entry name" value="SH3-domain"/>
    <property type="match status" value="1"/>
</dbReference>
<dbReference type="CDD" id="cd06862">
    <property type="entry name" value="PX_SNX9_18_like"/>
    <property type="match status" value="1"/>
</dbReference>
<evidence type="ECO:0000256" key="5">
    <source>
        <dbReference type="ARBA" id="ARBA00023329"/>
    </source>
</evidence>
<dbReference type="PANTHER" id="PTHR45827">
    <property type="entry name" value="SORTING NEXIN"/>
    <property type="match status" value="1"/>
</dbReference>
<dbReference type="InterPro" id="IPR019497">
    <property type="entry name" value="Sorting_nexin_WASP-bd-dom"/>
</dbReference>
<evidence type="ECO:0000256" key="4">
    <source>
        <dbReference type="ARBA" id="ARBA00023136"/>
    </source>
</evidence>
<comment type="similarity">
    <text evidence="2">Belongs to the sorting nexin family.</text>
</comment>
<evidence type="ECO:0000256" key="7">
    <source>
        <dbReference type="SAM" id="MobiDB-lite"/>
    </source>
</evidence>
<dbReference type="Gene3D" id="2.30.30.40">
    <property type="entry name" value="SH3 Domains"/>
    <property type="match status" value="1"/>
</dbReference>
<organism evidence="10 11">
    <name type="scientific">Paragonimus westermani</name>
    <dbReference type="NCBI Taxonomy" id="34504"/>
    <lineage>
        <taxon>Eukaryota</taxon>
        <taxon>Metazoa</taxon>
        <taxon>Spiralia</taxon>
        <taxon>Lophotrochozoa</taxon>
        <taxon>Platyhelminthes</taxon>
        <taxon>Trematoda</taxon>
        <taxon>Digenea</taxon>
        <taxon>Plagiorchiida</taxon>
        <taxon>Troglotremata</taxon>
        <taxon>Troglotrematidae</taxon>
        <taxon>Paragonimus</taxon>
    </lineage>
</organism>
<dbReference type="FunFam" id="3.30.1520.10:FF:000004">
    <property type="entry name" value="Sorting nexin"/>
    <property type="match status" value="1"/>
</dbReference>
<dbReference type="Proteomes" id="UP000699462">
    <property type="component" value="Unassembled WGS sequence"/>
</dbReference>
<accession>A0A8T0DXQ7</accession>
<evidence type="ECO:0000256" key="2">
    <source>
        <dbReference type="ARBA" id="ARBA00010883"/>
    </source>
</evidence>
<dbReference type="GO" id="GO:0035091">
    <property type="term" value="F:phosphatidylinositol binding"/>
    <property type="evidence" value="ECO:0007669"/>
    <property type="project" value="InterPro"/>
</dbReference>
<keyword evidence="11" id="KW-1185">Reference proteome</keyword>
<dbReference type="EMBL" id="JTDF01000019">
    <property type="protein sequence ID" value="KAF8572483.1"/>
    <property type="molecule type" value="Genomic_DNA"/>
</dbReference>
<dbReference type="InterPro" id="IPR001683">
    <property type="entry name" value="PX_dom"/>
</dbReference>